<evidence type="ECO:0000313" key="2">
    <source>
        <dbReference type="EMBL" id="MFD2159441.1"/>
    </source>
</evidence>
<proteinExistence type="predicted"/>
<gene>
    <name evidence="2" type="ORF">ACFSW8_11060</name>
</gene>
<name>A0ABW4ZC71_9BACT</name>
<feature type="domain" description="Trimeric autotransporter adhesin YadA-like head" evidence="1">
    <location>
        <begin position="272"/>
        <end position="294"/>
    </location>
</feature>
<dbReference type="SUPFAM" id="SSF101967">
    <property type="entry name" value="Adhesin YadA, collagen-binding domain"/>
    <property type="match status" value="1"/>
</dbReference>
<dbReference type="CDD" id="cd12820">
    <property type="entry name" value="LbR_YadA-like"/>
    <property type="match status" value="1"/>
</dbReference>
<sequence>MKAQTLIAPNHGIAELKYLQADDGSDGSVVRKTVRQVDAEVQAGQEVYIPLGIFAGGAVHEIHISCEGYHAHSTGRLMFVPVYGAVKPTVYLEQKHTYHSRFKVLSYAHGPWVGLVLQYYNAAPAPHTNPVRVQFETAFKNKWYFNTPSTEQLNSLVEIEPQLHIASGQSYEGYSLPSGVYVDGNLVSSEASAPATVLNYMQNEAVGLSFMGGTASGNKSFAASGAGADGDYSFAFGQGSSALGDYSFALGLNADVEGDYAFAFGDGVEAEDYSVAFGQNSAAYGSFSAAFGGGVRTNSGYSTAFGRSNVAYGDLANRSVWMGDDQHSVLEVGIGADSLNRKNAVTVYQDGSVELGKATASDNAVPLHIKADGSSTFNGPVILAEPQGDISMGIYGQ</sequence>
<organism evidence="2 3">
    <name type="scientific">Rubritalea tangerina</name>
    <dbReference type="NCBI Taxonomy" id="430798"/>
    <lineage>
        <taxon>Bacteria</taxon>
        <taxon>Pseudomonadati</taxon>
        <taxon>Verrucomicrobiota</taxon>
        <taxon>Verrucomicrobiia</taxon>
        <taxon>Verrucomicrobiales</taxon>
        <taxon>Rubritaleaceae</taxon>
        <taxon>Rubritalea</taxon>
    </lineage>
</organism>
<accession>A0ABW4ZC71</accession>
<comment type="caution">
    <text evidence="2">The sequence shown here is derived from an EMBL/GenBank/DDBJ whole genome shotgun (WGS) entry which is preliminary data.</text>
</comment>
<dbReference type="InterPro" id="IPR011049">
    <property type="entry name" value="Serralysin-like_metalloprot_C"/>
</dbReference>
<evidence type="ECO:0000259" key="1">
    <source>
        <dbReference type="Pfam" id="PF05658"/>
    </source>
</evidence>
<keyword evidence="3" id="KW-1185">Reference proteome</keyword>
<evidence type="ECO:0000313" key="3">
    <source>
        <dbReference type="Proteomes" id="UP001597389"/>
    </source>
</evidence>
<feature type="domain" description="Trimeric autotransporter adhesin YadA-like head" evidence="1">
    <location>
        <begin position="228"/>
        <end position="254"/>
    </location>
</feature>
<dbReference type="Gene3D" id="2.150.10.10">
    <property type="entry name" value="Serralysin-like metalloprotease, C-terminal"/>
    <property type="match status" value="2"/>
</dbReference>
<dbReference type="Pfam" id="PF05658">
    <property type="entry name" value="YadA_head"/>
    <property type="match status" value="2"/>
</dbReference>
<dbReference type="Proteomes" id="UP001597389">
    <property type="component" value="Unassembled WGS sequence"/>
</dbReference>
<protein>
    <recommendedName>
        <fullName evidence="1">Trimeric autotransporter adhesin YadA-like head domain-containing protein</fullName>
    </recommendedName>
</protein>
<dbReference type="InterPro" id="IPR008640">
    <property type="entry name" value="Adhesin_Head_dom"/>
</dbReference>
<reference evidence="3" key="1">
    <citation type="journal article" date="2019" name="Int. J. Syst. Evol. Microbiol.">
        <title>The Global Catalogue of Microorganisms (GCM) 10K type strain sequencing project: providing services to taxonomists for standard genome sequencing and annotation.</title>
        <authorList>
            <consortium name="The Broad Institute Genomics Platform"/>
            <consortium name="The Broad Institute Genome Sequencing Center for Infectious Disease"/>
            <person name="Wu L."/>
            <person name="Ma J."/>
        </authorList>
    </citation>
    <scope>NUCLEOTIDE SEQUENCE [LARGE SCALE GENOMIC DNA]</scope>
    <source>
        <strain evidence="3">CCUG 57942</strain>
    </source>
</reference>
<dbReference type="EMBL" id="JBHUJB010000046">
    <property type="protein sequence ID" value="MFD2159441.1"/>
    <property type="molecule type" value="Genomic_DNA"/>
</dbReference>